<evidence type="ECO:0000256" key="3">
    <source>
        <dbReference type="PIRSR" id="PIRSR601310-1"/>
    </source>
</evidence>
<dbReference type="OrthoDB" id="1915375at2759"/>
<dbReference type="PANTHER" id="PTHR12486:SF6">
    <property type="entry name" value="ADENOSINE 5'-MONOPHOSPHORAMIDASE HINT3"/>
    <property type="match status" value="1"/>
</dbReference>
<sequence>MLRSMPICQFALIDSLCVRLFVLPVLRGHAQTLLSILRPHDVTARSVSDTLNSLMETQDASDSDDCPFCQIVNNQTDTEILLSDDQLVCFRDTTPGATHHYLVIPRTHIDSCRNLQRDNVALVEQMVEMGRSILEKNKVLDDVRMGFHLPPFTSVPHLHLHVLAPASKMVSKSQLRYGPQSHWFITVDKALSQLKTRGKVK</sequence>
<dbReference type="STRING" id="144197.ENSSPAP00000006601"/>
<reference evidence="9" key="2">
    <citation type="submission" date="2025-04" db="UniProtKB">
        <authorList>
            <consortium name="RefSeq"/>
        </authorList>
    </citation>
    <scope>IDENTIFICATION</scope>
</reference>
<proteinExistence type="inferred from homology"/>
<dbReference type="Gene3D" id="3.30.428.10">
    <property type="entry name" value="HIT-like"/>
    <property type="match status" value="1"/>
</dbReference>
<evidence type="ECO:0000313" key="9">
    <source>
        <dbReference type="RefSeq" id="XP_008290509.1"/>
    </source>
</evidence>
<dbReference type="RefSeq" id="XP_008290509.1">
    <property type="nucleotide sequence ID" value="XM_008292287.1"/>
</dbReference>
<dbReference type="PANTHER" id="PTHR12486">
    <property type="entry name" value="APRATAXIN-RELATED"/>
    <property type="match status" value="1"/>
</dbReference>
<dbReference type="Pfam" id="PF11969">
    <property type="entry name" value="DcpS_C"/>
    <property type="match status" value="1"/>
</dbReference>
<gene>
    <name evidence="9" type="primary">LOC103364978</name>
</gene>
<dbReference type="InterPro" id="IPR001310">
    <property type="entry name" value="Histidine_triad_HIT"/>
</dbReference>
<accession>A0A3B4ZG91</accession>
<feature type="domain" description="HIT" evidence="6">
    <location>
        <begin position="67"/>
        <end position="175"/>
    </location>
</feature>
<dbReference type="Proteomes" id="UP000694891">
    <property type="component" value="Unplaced"/>
</dbReference>
<dbReference type="PRINTS" id="PR00332">
    <property type="entry name" value="HISTRIAD"/>
</dbReference>
<dbReference type="GeneTree" id="ENSGT00510000047616"/>
<feature type="short sequence motif" description="Histidine triad motif" evidence="4 5">
    <location>
        <begin position="157"/>
        <end position="161"/>
    </location>
</feature>
<dbReference type="Ensembl" id="ENSSPAT00000006738.1">
    <property type="protein sequence ID" value="ENSSPAP00000006601.1"/>
    <property type="gene ID" value="ENSSPAG00000005094.1"/>
</dbReference>
<name>A0A3B4ZG91_9TELE</name>
<dbReference type="InterPro" id="IPR011146">
    <property type="entry name" value="HIT-like"/>
</dbReference>
<evidence type="ECO:0000313" key="7">
    <source>
        <dbReference type="Ensembl" id="ENSSPAP00000006601.1"/>
    </source>
</evidence>
<dbReference type="GO" id="GO:0003824">
    <property type="term" value="F:catalytic activity"/>
    <property type="evidence" value="ECO:0007669"/>
    <property type="project" value="InterPro"/>
</dbReference>
<protein>
    <submittedName>
        <fullName evidence="7 9">Histidine triad nucleotide-binding protein 3-like</fullName>
    </submittedName>
</protein>
<organism evidence="7">
    <name type="scientific">Stegastes partitus</name>
    <name type="common">bicolor damselfish</name>
    <dbReference type="NCBI Taxonomy" id="144197"/>
    <lineage>
        <taxon>Eukaryota</taxon>
        <taxon>Metazoa</taxon>
        <taxon>Chordata</taxon>
        <taxon>Craniata</taxon>
        <taxon>Vertebrata</taxon>
        <taxon>Euteleostomi</taxon>
        <taxon>Actinopterygii</taxon>
        <taxon>Neopterygii</taxon>
        <taxon>Teleostei</taxon>
        <taxon>Neoteleostei</taxon>
        <taxon>Acanthomorphata</taxon>
        <taxon>Ovalentaria</taxon>
        <taxon>Pomacentridae</taxon>
        <taxon>Stegastes</taxon>
    </lineage>
</organism>
<dbReference type="GeneID" id="103364978"/>
<dbReference type="InterPro" id="IPR036265">
    <property type="entry name" value="HIT-like_sf"/>
</dbReference>
<comment type="catalytic activity">
    <reaction evidence="1">
        <text>adenosine 5'-phosphoramidate + H2O = NH4(+) + AMP</text>
        <dbReference type="Rhea" id="RHEA:67916"/>
        <dbReference type="ChEBI" id="CHEBI:15377"/>
        <dbReference type="ChEBI" id="CHEBI:28938"/>
        <dbReference type="ChEBI" id="CHEBI:57890"/>
        <dbReference type="ChEBI" id="CHEBI:456215"/>
    </reaction>
</comment>
<evidence type="ECO:0000259" key="6">
    <source>
        <dbReference type="PROSITE" id="PS51084"/>
    </source>
</evidence>
<dbReference type="SUPFAM" id="SSF54197">
    <property type="entry name" value="HIT-like"/>
    <property type="match status" value="1"/>
</dbReference>
<feature type="active site" description="Tele-AMP-histidine intermediate" evidence="3">
    <location>
        <position position="159"/>
    </location>
</feature>
<reference evidence="7" key="1">
    <citation type="submission" date="2023-09" db="UniProtKB">
        <authorList>
            <consortium name="Ensembl"/>
        </authorList>
    </citation>
    <scope>IDENTIFICATION</scope>
</reference>
<evidence type="ECO:0000256" key="1">
    <source>
        <dbReference type="ARBA" id="ARBA00024472"/>
    </source>
</evidence>
<comment type="similarity">
    <text evidence="2">Belongs to the HINT family.</text>
</comment>
<evidence type="ECO:0000256" key="2">
    <source>
        <dbReference type="ARBA" id="ARBA00025764"/>
    </source>
</evidence>
<dbReference type="AlphaFoldDB" id="A0A3B4ZG91"/>
<evidence type="ECO:0000256" key="4">
    <source>
        <dbReference type="PIRSR" id="PIRSR601310-3"/>
    </source>
</evidence>
<evidence type="ECO:0000256" key="5">
    <source>
        <dbReference type="PROSITE-ProRule" id="PRU00464"/>
    </source>
</evidence>
<keyword evidence="8" id="KW-1185">Reference proteome</keyword>
<evidence type="ECO:0000313" key="8">
    <source>
        <dbReference type="Proteomes" id="UP000694891"/>
    </source>
</evidence>
<dbReference type="PROSITE" id="PS51084">
    <property type="entry name" value="HIT_2"/>
    <property type="match status" value="1"/>
</dbReference>